<feature type="compositionally biased region" description="Polar residues" evidence="1">
    <location>
        <begin position="114"/>
        <end position="136"/>
    </location>
</feature>
<feature type="compositionally biased region" description="Low complexity" evidence="1">
    <location>
        <begin position="76"/>
        <end position="108"/>
    </location>
</feature>
<evidence type="ECO:0000313" key="2">
    <source>
        <dbReference type="EMBL" id="KAL0178362.1"/>
    </source>
</evidence>
<feature type="compositionally biased region" description="Low complexity" evidence="1">
    <location>
        <begin position="12"/>
        <end position="22"/>
    </location>
</feature>
<name>A0ABD0PX75_CIRMR</name>
<feature type="compositionally biased region" description="Polar residues" evidence="1">
    <location>
        <begin position="224"/>
        <end position="253"/>
    </location>
</feature>
<organism evidence="2 3">
    <name type="scientific">Cirrhinus mrigala</name>
    <name type="common">Mrigala</name>
    <dbReference type="NCBI Taxonomy" id="683832"/>
    <lineage>
        <taxon>Eukaryota</taxon>
        <taxon>Metazoa</taxon>
        <taxon>Chordata</taxon>
        <taxon>Craniata</taxon>
        <taxon>Vertebrata</taxon>
        <taxon>Euteleostomi</taxon>
        <taxon>Actinopterygii</taxon>
        <taxon>Neopterygii</taxon>
        <taxon>Teleostei</taxon>
        <taxon>Ostariophysi</taxon>
        <taxon>Cypriniformes</taxon>
        <taxon>Cyprinidae</taxon>
        <taxon>Labeoninae</taxon>
        <taxon>Labeonini</taxon>
        <taxon>Cirrhinus</taxon>
    </lineage>
</organism>
<accession>A0ABD0PX75</accession>
<dbReference type="Proteomes" id="UP001529510">
    <property type="component" value="Unassembled WGS sequence"/>
</dbReference>
<keyword evidence="3" id="KW-1185">Reference proteome</keyword>
<proteinExistence type="predicted"/>
<sequence length="331" mass="37283">VKAQGSAPHMIQPQRQPQWRQPGEVAHTYPKGPISVAAQMQPLAHFQTHPQPQSIPPPQPQQWPPIRPGMVTQSYPTVQVPGQVVRPQPQMPVYPKIQPQSQPQQWPSARPESPWNQSQIRPQSPAQHMVPSQQWRPVSPERVSPVYPRAENQGPKGPHPQPQYQALPRPPSPQRQWGPVQPEHQFQASSQTLFHGVPQPVAPWNQPPAQAPIRPQSPQQPQQKCSSSRTEAQSETLIQSQAPQAVLQSQDLTKPQLPVQEPPQQQSAPRVKQPTLAQAPPQAYTEAYIKAQALVRNRFEEAKHCLQEHIMEAINVFKDKRMTDEQASVKE</sequence>
<comment type="caution">
    <text evidence="2">The sequence shown here is derived from an EMBL/GenBank/DDBJ whole genome shotgun (WGS) entry which is preliminary data.</text>
</comment>
<gene>
    <name evidence="2" type="ORF">M9458_027256</name>
</gene>
<feature type="compositionally biased region" description="Low complexity" evidence="1">
    <location>
        <begin position="255"/>
        <end position="266"/>
    </location>
</feature>
<feature type="compositionally biased region" description="Polar residues" evidence="1">
    <location>
        <begin position="184"/>
        <end position="193"/>
    </location>
</feature>
<feature type="non-terminal residue" evidence="2">
    <location>
        <position position="331"/>
    </location>
</feature>
<feature type="non-terminal residue" evidence="2">
    <location>
        <position position="1"/>
    </location>
</feature>
<dbReference type="AlphaFoldDB" id="A0ABD0PX75"/>
<dbReference type="EMBL" id="JAMKFB020000013">
    <property type="protein sequence ID" value="KAL0178362.1"/>
    <property type="molecule type" value="Genomic_DNA"/>
</dbReference>
<feature type="region of interest" description="Disordered" evidence="1">
    <location>
        <begin position="1"/>
        <end position="279"/>
    </location>
</feature>
<reference evidence="2 3" key="1">
    <citation type="submission" date="2024-05" db="EMBL/GenBank/DDBJ databases">
        <title>Genome sequencing and assembly of Indian major carp, Cirrhinus mrigala (Hamilton, 1822).</title>
        <authorList>
            <person name="Mohindra V."/>
            <person name="Chowdhury L.M."/>
            <person name="Lal K."/>
            <person name="Jena J.K."/>
        </authorList>
    </citation>
    <scope>NUCLEOTIDE SEQUENCE [LARGE SCALE GENOMIC DNA]</scope>
    <source>
        <strain evidence="2">CM1030</strain>
        <tissue evidence="2">Blood</tissue>
    </source>
</reference>
<evidence type="ECO:0000256" key="1">
    <source>
        <dbReference type="SAM" id="MobiDB-lite"/>
    </source>
</evidence>
<feature type="compositionally biased region" description="Pro residues" evidence="1">
    <location>
        <begin position="53"/>
        <end position="67"/>
    </location>
</feature>
<protein>
    <submittedName>
        <fullName evidence="2">Uncharacterized protein</fullName>
    </submittedName>
</protein>
<evidence type="ECO:0000313" key="3">
    <source>
        <dbReference type="Proteomes" id="UP001529510"/>
    </source>
</evidence>
<feature type="compositionally biased region" description="Low complexity" evidence="1">
    <location>
        <begin position="211"/>
        <end position="223"/>
    </location>
</feature>